<feature type="region of interest" description="Disordered" evidence="1">
    <location>
        <begin position="32"/>
        <end position="69"/>
    </location>
</feature>
<proteinExistence type="predicted"/>
<dbReference type="EMBL" id="CAJPDQ010000044">
    <property type="protein sequence ID" value="CAF9932411.1"/>
    <property type="molecule type" value="Genomic_DNA"/>
</dbReference>
<dbReference type="AlphaFoldDB" id="A0A8H3FUC9"/>
<evidence type="ECO:0000256" key="1">
    <source>
        <dbReference type="SAM" id="MobiDB-lite"/>
    </source>
</evidence>
<reference evidence="2" key="1">
    <citation type="submission" date="2021-03" db="EMBL/GenBank/DDBJ databases">
        <authorList>
            <person name="Tagirdzhanova G."/>
        </authorList>
    </citation>
    <scope>NUCLEOTIDE SEQUENCE</scope>
</reference>
<gene>
    <name evidence="2" type="ORF">GOMPHAMPRED_006569</name>
</gene>
<organism evidence="2 3">
    <name type="scientific">Gomphillus americanus</name>
    <dbReference type="NCBI Taxonomy" id="1940652"/>
    <lineage>
        <taxon>Eukaryota</taxon>
        <taxon>Fungi</taxon>
        <taxon>Dikarya</taxon>
        <taxon>Ascomycota</taxon>
        <taxon>Pezizomycotina</taxon>
        <taxon>Lecanoromycetes</taxon>
        <taxon>OSLEUM clade</taxon>
        <taxon>Ostropomycetidae</taxon>
        <taxon>Ostropales</taxon>
        <taxon>Graphidaceae</taxon>
        <taxon>Gomphilloideae</taxon>
        <taxon>Gomphillus</taxon>
    </lineage>
</organism>
<evidence type="ECO:0000313" key="2">
    <source>
        <dbReference type="EMBL" id="CAF9932411.1"/>
    </source>
</evidence>
<dbReference type="Proteomes" id="UP000664169">
    <property type="component" value="Unassembled WGS sequence"/>
</dbReference>
<feature type="region of interest" description="Disordered" evidence="1">
    <location>
        <begin position="115"/>
        <end position="144"/>
    </location>
</feature>
<sequence>MSLRIREKDGKITSISAFQVLRDPGKARATINEIRKRHNRTSSSSSSPNSKDDKKDEVSPGAAPKIEDKAFTAAEVKAREASEYLQKKRAALLSELGSLNFGAPKMTAELNKGKARPRFVPPLPPIIPENVSRDKSAGSTPRKAFTGIREGSKFVIGPNFDPTDVPDADATLPEAKVTEANFEDLGVPESERPKLSLAHLALVMRLNEYYDKIKYETIASRFFDCTSVRVKPEELKHMIEEGLTSGKSA</sequence>
<name>A0A8H3FUC9_9LECA</name>
<accession>A0A8H3FUC9</accession>
<comment type="caution">
    <text evidence="2">The sequence shown here is derived from an EMBL/GenBank/DDBJ whole genome shotgun (WGS) entry which is preliminary data.</text>
</comment>
<evidence type="ECO:0000313" key="3">
    <source>
        <dbReference type="Proteomes" id="UP000664169"/>
    </source>
</evidence>
<keyword evidence="3" id="KW-1185">Reference proteome</keyword>
<protein>
    <submittedName>
        <fullName evidence="2">Uncharacterized protein</fullName>
    </submittedName>
</protein>